<feature type="domain" description="EAL" evidence="3">
    <location>
        <begin position="139"/>
        <end position="393"/>
    </location>
</feature>
<dbReference type="AlphaFoldDB" id="A0A975DKV7"/>
<dbReference type="PANTHER" id="PTHR33121:SF70">
    <property type="entry name" value="SIGNALING PROTEIN YKOW"/>
    <property type="match status" value="1"/>
</dbReference>
<dbReference type="InterPro" id="IPR011006">
    <property type="entry name" value="CheY-like_superfamily"/>
</dbReference>
<keyword evidence="1" id="KW-0597">Phosphoprotein</keyword>
<dbReference type="Pfam" id="PF00072">
    <property type="entry name" value="Response_reg"/>
    <property type="match status" value="1"/>
</dbReference>
<evidence type="ECO:0000256" key="1">
    <source>
        <dbReference type="PROSITE-ProRule" id="PRU00169"/>
    </source>
</evidence>
<dbReference type="Proteomes" id="UP000664904">
    <property type="component" value="Plasmid unnamed5"/>
</dbReference>
<dbReference type="Gene3D" id="3.20.20.450">
    <property type="entry name" value="EAL domain"/>
    <property type="match status" value="1"/>
</dbReference>
<organism evidence="4 5">
    <name type="scientific">Pseudoalteromonas xiamenensis</name>
    <dbReference type="NCBI Taxonomy" id="882626"/>
    <lineage>
        <taxon>Bacteria</taxon>
        <taxon>Pseudomonadati</taxon>
        <taxon>Pseudomonadota</taxon>
        <taxon>Gammaproteobacteria</taxon>
        <taxon>Alteromonadales</taxon>
        <taxon>Pseudoalteromonadaceae</taxon>
        <taxon>Pseudoalteromonas</taxon>
    </lineage>
</organism>
<keyword evidence="4" id="KW-0614">Plasmid</keyword>
<dbReference type="PANTHER" id="PTHR33121">
    <property type="entry name" value="CYCLIC DI-GMP PHOSPHODIESTERASE PDEF"/>
    <property type="match status" value="1"/>
</dbReference>
<name>A0A975DKV7_9GAMM</name>
<dbReference type="SMART" id="SM00052">
    <property type="entry name" value="EAL"/>
    <property type="match status" value="1"/>
</dbReference>
<gene>
    <name evidence="4" type="ORF">J5O05_19230</name>
</gene>
<dbReference type="SMART" id="SM00448">
    <property type="entry name" value="REC"/>
    <property type="match status" value="1"/>
</dbReference>
<evidence type="ECO:0000259" key="3">
    <source>
        <dbReference type="PROSITE" id="PS50883"/>
    </source>
</evidence>
<dbReference type="GO" id="GO:0000160">
    <property type="term" value="P:phosphorelay signal transduction system"/>
    <property type="evidence" value="ECO:0007669"/>
    <property type="project" value="InterPro"/>
</dbReference>
<dbReference type="Pfam" id="PF00563">
    <property type="entry name" value="EAL"/>
    <property type="match status" value="1"/>
</dbReference>
<dbReference type="RefSeq" id="WP_208845217.1">
    <property type="nucleotide sequence ID" value="NZ_CP072135.1"/>
</dbReference>
<dbReference type="InterPro" id="IPR001633">
    <property type="entry name" value="EAL_dom"/>
</dbReference>
<evidence type="ECO:0000313" key="5">
    <source>
        <dbReference type="Proteomes" id="UP000664904"/>
    </source>
</evidence>
<dbReference type="PROSITE" id="PS50883">
    <property type="entry name" value="EAL"/>
    <property type="match status" value="1"/>
</dbReference>
<protein>
    <submittedName>
        <fullName evidence="4">EAL domain-containing response regulator</fullName>
    </submittedName>
</protein>
<reference evidence="4" key="1">
    <citation type="submission" date="2021-03" db="EMBL/GenBank/DDBJ databases">
        <title>Complete Genome of Pseudoalteromonas xiamenensis STKMTI.2, a new potential marine bacterium producing anti-Vibrio compounds.</title>
        <authorList>
            <person name="Handayani D.P."/>
            <person name="Isnansetyo A."/>
            <person name="Istiqomah I."/>
            <person name="Jumina J."/>
        </authorList>
    </citation>
    <scope>NUCLEOTIDE SEQUENCE</scope>
    <source>
        <strain evidence="4">STKMTI.2</strain>
        <plasmid evidence="4">unnamed5</plasmid>
    </source>
</reference>
<dbReference type="GO" id="GO:0071111">
    <property type="term" value="F:cyclic-guanylate-specific phosphodiesterase activity"/>
    <property type="evidence" value="ECO:0007669"/>
    <property type="project" value="InterPro"/>
</dbReference>
<evidence type="ECO:0000313" key="4">
    <source>
        <dbReference type="EMBL" id="QTH73605.1"/>
    </source>
</evidence>
<proteinExistence type="predicted"/>
<geneLocation type="plasmid" evidence="4 5">
    <name>unnamed5</name>
</geneLocation>
<dbReference type="CDD" id="cd01948">
    <property type="entry name" value="EAL"/>
    <property type="match status" value="1"/>
</dbReference>
<keyword evidence="5" id="KW-1185">Reference proteome</keyword>
<dbReference type="SUPFAM" id="SSF52172">
    <property type="entry name" value="CheY-like"/>
    <property type="match status" value="1"/>
</dbReference>
<sequence>MQNAINSILVVDDQQVVRHTLCLCLRNIGYSDVAQAENGSEAKACLNKHAFDLIFLDLNMPVEDGFSVLKYLAAVDFKGLIVLLSSEDEALLESTTNLARQYKLEILGCVQKPIGIGVLKDLLARGSEHIQLKHNRFVDEITKEQIVNLLDNNHHCAFFQPQIDLTKHQLKGLEVLARFKNVNGQLLFPDSFIPTIERDAGLMMRFTRAIICDAFEQMTRFGHLMDELTIALNISGKVLNDDSFPAWLKEQAEMAGLAPNRVICELTETALNDDPNALSTQMLRLRMMGFRLSIDDFGTGYSSMEQLHRLPFHELKIDKQFVFNCLNNPKSAAIVEQSIKLATAMKMEVVAEGIECLNTEMYLKSIGCHIGQGFYYSKAVEMDELLAQWKPTQMICSEV</sequence>
<evidence type="ECO:0000259" key="2">
    <source>
        <dbReference type="PROSITE" id="PS50110"/>
    </source>
</evidence>
<dbReference type="PROSITE" id="PS50110">
    <property type="entry name" value="RESPONSE_REGULATORY"/>
    <property type="match status" value="1"/>
</dbReference>
<dbReference type="InterPro" id="IPR035919">
    <property type="entry name" value="EAL_sf"/>
</dbReference>
<feature type="modified residue" description="4-aspartylphosphate" evidence="1">
    <location>
        <position position="57"/>
    </location>
</feature>
<dbReference type="SUPFAM" id="SSF141868">
    <property type="entry name" value="EAL domain-like"/>
    <property type="match status" value="1"/>
</dbReference>
<dbReference type="KEGG" id="pxi:J5O05_19230"/>
<dbReference type="InterPro" id="IPR001789">
    <property type="entry name" value="Sig_transdc_resp-reg_receiver"/>
</dbReference>
<dbReference type="EMBL" id="CP072135">
    <property type="protein sequence ID" value="QTH73605.1"/>
    <property type="molecule type" value="Genomic_DNA"/>
</dbReference>
<dbReference type="CDD" id="cd00156">
    <property type="entry name" value="REC"/>
    <property type="match status" value="1"/>
</dbReference>
<feature type="domain" description="Response regulatory" evidence="2">
    <location>
        <begin position="7"/>
        <end position="127"/>
    </location>
</feature>
<dbReference type="Gene3D" id="3.40.50.2300">
    <property type="match status" value="1"/>
</dbReference>
<accession>A0A975DKV7</accession>
<dbReference type="InterPro" id="IPR050706">
    <property type="entry name" value="Cyclic-di-GMP_PDE-like"/>
</dbReference>